<dbReference type="InterPro" id="IPR025836">
    <property type="entry name" value="Zn_knuckle_CX2CX4HX4C"/>
</dbReference>
<name>A0AAW2P877_9LAMI</name>
<proteinExistence type="predicted"/>
<dbReference type="PANTHER" id="PTHR31286:SF178">
    <property type="entry name" value="DUF4283 DOMAIN-CONTAINING PROTEIN"/>
    <property type="match status" value="1"/>
</dbReference>
<keyword evidence="1" id="KW-0862">Zinc</keyword>
<reference evidence="3" key="1">
    <citation type="submission" date="2020-06" db="EMBL/GenBank/DDBJ databases">
        <authorList>
            <person name="Li T."/>
            <person name="Hu X."/>
            <person name="Zhang T."/>
            <person name="Song X."/>
            <person name="Zhang H."/>
            <person name="Dai N."/>
            <person name="Sheng W."/>
            <person name="Hou X."/>
            <person name="Wei L."/>
        </authorList>
    </citation>
    <scope>NUCLEOTIDE SEQUENCE</scope>
    <source>
        <strain evidence="3">KEN8</strain>
        <tissue evidence="3">Leaf</tissue>
    </source>
</reference>
<reference evidence="3" key="2">
    <citation type="journal article" date="2024" name="Plant">
        <title>Genomic evolution and insights into agronomic trait innovations of Sesamum species.</title>
        <authorList>
            <person name="Miao H."/>
            <person name="Wang L."/>
            <person name="Qu L."/>
            <person name="Liu H."/>
            <person name="Sun Y."/>
            <person name="Le M."/>
            <person name="Wang Q."/>
            <person name="Wei S."/>
            <person name="Zheng Y."/>
            <person name="Lin W."/>
            <person name="Duan Y."/>
            <person name="Cao H."/>
            <person name="Xiong S."/>
            <person name="Wang X."/>
            <person name="Wei L."/>
            <person name="Li C."/>
            <person name="Ma Q."/>
            <person name="Ju M."/>
            <person name="Zhao R."/>
            <person name="Li G."/>
            <person name="Mu C."/>
            <person name="Tian Q."/>
            <person name="Mei H."/>
            <person name="Zhang T."/>
            <person name="Gao T."/>
            <person name="Zhang H."/>
        </authorList>
    </citation>
    <scope>NUCLEOTIDE SEQUENCE</scope>
    <source>
        <strain evidence="3">KEN8</strain>
    </source>
</reference>
<dbReference type="Gene3D" id="3.60.10.10">
    <property type="entry name" value="Endonuclease/exonuclease/phosphatase"/>
    <property type="match status" value="1"/>
</dbReference>
<evidence type="ECO:0000259" key="2">
    <source>
        <dbReference type="PROSITE" id="PS50158"/>
    </source>
</evidence>
<dbReference type="InterPro" id="IPR001878">
    <property type="entry name" value="Znf_CCHC"/>
</dbReference>
<protein>
    <recommendedName>
        <fullName evidence="2">CCHC-type domain-containing protein</fullName>
    </recommendedName>
</protein>
<organism evidence="3">
    <name type="scientific">Sesamum calycinum</name>
    <dbReference type="NCBI Taxonomy" id="2727403"/>
    <lineage>
        <taxon>Eukaryota</taxon>
        <taxon>Viridiplantae</taxon>
        <taxon>Streptophyta</taxon>
        <taxon>Embryophyta</taxon>
        <taxon>Tracheophyta</taxon>
        <taxon>Spermatophyta</taxon>
        <taxon>Magnoliopsida</taxon>
        <taxon>eudicotyledons</taxon>
        <taxon>Gunneridae</taxon>
        <taxon>Pentapetalae</taxon>
        <taxon>asterids</taxon>
        <taxon>lamiids</taxon>
        <taxon>Lamiales</taxon>
        <taxon>Pedaliaceae</taxon>
        <taxon>Sesamum</taxon>
    </lineage>
</organism>
<dbReference type="GO" id="GO:0008270">
    <property type="term" value="F:zinc ion binding"/>
    <property type="evidence" value="ECO:0007669"/>
    <property type="project" value="UniProtKB-KW"/>
</dbReference>
<dbReference type="EMBL" id="JACGWM010000009">
    <property type="protein sequence ID" value="KAL0352102.1"/>
    <property type="molecule type" value="Genomic_DNA"/>
</dbReference>
<comment type="caution">
    <text evidence="3">The sequence shown here is derived from an EMBL/GenBank/DDBJ whole genome shotgun (WGS) entry which is preliminary data.</text>
</comment>
<feature type="domain" description="CCHC-type" evidence="2">
    <location>
        <begin position="212"/>
        <end position="227"/>
    </location>
</feature>
<dbReference type="GO" id="GO:0003676">
    <property type="term" value="F:nucleic acid binding"/>
    <property type="evidence" value="ECO:0007669"/>
    <property type="project" value="InterPro"/>
</dbReference>
<accession>A0AAW2P877</accession>
<dbReference type="AlphaFoldDB" id="A0AAW2P877"/>
<gene>
    <name evidence="3" type="ORF">Scaly_1598900</name>
</gene>
<sequence length="668" mass="75105">MLPGEQVRAVGEYDIIFGQALLGGGGGGDDEDAAGAELEEDYGTVAAGDLGQGTIEGFLEEQRTLGKPGLSIRSSADPALIRLSLEWLFQWQNMRTLEGRPWTFDKNLLIINPIQQDSNPTEICLDWCPFTVFVHDLPLSQHTRAMAKHIGNKIGIFLDIELPENGLVWSSTLKLRVSLDVSKPLKSALRLFSAQGIEKLVTLTYNRLPNFCYLCGCLGHIAKFCPKCYKDDFIDPGESLPYGPWLRENNQPKAQTLHLKPHFSRPEYSSDSGRKDAQIRGLRIVGDFTGSKLGSDSPMEGKNSATTTLIRFTQSQDLFMTNEDHPYDPNLPSSPQFHLPPNPPHDLVADPSHTNTPRNISPPTTLTLVQDHITPVHAKPIYDLPPTTIIPPTALTTIPPIHIHDLDPHSQFNDTQLCMHANHATEISPCKETYPTYKTPNTHTPALSHRVQSSLEPTLHNKESNSTLVDLPLTLYDPFNLGPLIAKSKPKRYTNNKITKRKPLTQPTYTWTGKRKLPLSFFAFEEPEVWGPWTIRHLRELDREYNPPPVFLIETECKSRKLDNVRRILDMHGLGVDAIGKSGSLALLWNKKIHVDLLNFSQGHIDARILLSEDDCYWHFTGFYGSPNASKRSTSWDLLRRLSTISNLPWLCAGDFNAILSRHREREL</sequence>
<dbReference type="Pfam" id="PF14392">
    <property type="entry name" value="zf-CCHC_4"/>
    <property type="match status" value="1"/>
</dbReference>
<dbReference type="InterPro" id="IPR036691">
    <property type="entry name" value="Endo/exonu/phosph_ase_sf"/>
</dbReference>
<dbReference type="PROSITE" id="PS50158">
    <property type="entry name" value="ZF_CCHC"/>
    <property type="match status" value="1"/>
</dbReference>
<evidence type="ECO:0000256" key="1">
    <source>
        <dbReference type="PROSITE-ProRule" id="PRU00047"/>
    </source>
</evidence>
<keyword evidence="1" id="KW-0863">Zinc-finger</keyword>
<dbReference type="SUPFAM" id="SSF56219">
    <property type="entry name" value="DNase I-like"/>
    <property type="match status" value="1"/>
</dbReference>
<evidence type="ECO:0000313" key="3">
    <source>
        <dbReference type="EMBL" id="KAL0352102.1"/>
    </source>
</evidence>
<keyword evidence="1" id="KW-0479">Metal-binding</keyword>
<dbReference type="PANTHER" id="PTHR31286">
    <property type="entry name" value="GLYCINE-RICH CELL WALL STRUCTURAL PROTEIN 1.8-LIKE"/>
    <property type="match status" value="1"/>
</dbReference>
<dbReference type="InterPro" id="IPR040256">
    <property type="entry name" value="At4g02000-like"/>
</dbReference>